<dbReference type="CDD" id="cd06225">
    <property type="entry name" value="HAMP"/>
    <property type="match status" value="1"/>
</dbReference>
<evidence type="ECO:0000256" key="1">
    <source>
        <dbReference type="ARBA" id="ARBA00000085"/>
    </source>
</evidence>
<accession>A0A6N2U290</accession>
<dbReference type="Pfam" id="PF02518">
    <property type="entry name" value="HATPase_c"/>
    <property type="match status" value="1"/>
</dbReference>
<dbReference type="InterPro" id="IPR000014">
    <property type="entry name" value="PAS"/>
</dbReference>
<proteinExistence type="predicted"/>
<dbReference type="AlphaFoldDB" id="A0A6N2U290"/>
<dbReference type="Pfam" id="PF00672">
    <property type="entry name" value="HAMP"/>
    <property type="match status" value="1"/>
</dbReference>
<keyword evidence="7" id="KW-0902">Two-component regulatory system</keyword>
<keyword evidence="5 12" id="KW-0808">Transferase</keyword>
<dbReference type="InterPro" id="IPR005467">
    <property type="entry name" value="His_kinase_dom"/>
</dbReference>
<organism evidence="12">
    <name type="scientific">uncultured Anaerotruncus sp</name>
    <dbReference type="NCBI Taxonomy" id="905011"/>
    <lineage>
        <taxon>Bacteria</taxon>
        <taxon>Bacillati</taxon>
        <taxon>Bacillota</taxon>
        <taxon>Clostridia</taxon>
        <taxon>Eubacteriales</taxon>
        <taxon>Oscillospiraceae</taxon>
        <taxon>Anaerotruncus</taxon>
        <taxon>environmental samples</taxon>
    </lineage>
</organism>
<comment type="catalytic activity">
    <reaction evidence="1">
        <text>ATP + protein L-histidine = ADP + protein N-phospho-L-histidine.</text>
        <dbReference type="EC" id="2.7.13.3"/>
    </reaction>
</comment>
<dbReference type="InterPro" id="IPR004358">
    <property type="entry name" value="Sig_transdc_His_kin-like_C"/>
</dbReference>
<sequence>MKRTIFWRLLAFLLCALCIYAAAVSVLQGMAPPFDILLPLAATFLACLPLAVLFSRKIAGAVADPIQRITNHLEMIQRGNYNLHIDYPYDDELSPIIGAINQLTQNISHTLEDLTYEKEKAEYILNNMDGGLVLVDAGRRILQHNSAIHKYFDIGDEIVGQAITSLTDNPDILRSVDKAVENQISSVFDVNLMDKSGTVVSVRAIPTQGAWTDSGRSASAILIFTDVTQMRQMERMRSEFVANVSHELKTPITSIKGFAELLDSGVVQDHALVESYLRRIREESERMTNLIEDILRLSSLESGQSQEQRPELVDLREMAEDILYSLTPQISKRNITAQAEGEGCCWAVPDDMRQLLKNIIENAVKYNTDGGSVSVVCDQGDETCSVTVSDTGIGIPMEHQPRIFERFYRVDKGRSKREGGTGLGLSIVKHVAAKYGGQITLTSRPDEGTVIQVRLPVGENPARCRNQEEPS</sequence>
<evidence type="ECO:0000259" key="11">
    <source>
        <dbReference type="PROSITE" id="PS50885"/>
    </source>
</evidence>
<dbReference type="InterPro" id="IPR003660">
    <property type="entry name" value="HAMP_dom"/>
</dbReference>
<dbReference type="PROSITE" id="PS50109">
    <property type="entry name" value="HIS_KIN"/>
    <property type="match status" value="1"/>
</dbReference>
<dbReference type="InterPro" id="IPR003661">
    <property type="entry name" value="HisK_dim/P_dom"/>
</dbReference>
<dbReference type="Gene3D" id="1.10.287.130">
    <property type="match status" value="1"/>
</dbReference>
<dbReference type="InterPro" id="IPR036097">
    <property type="entry name" value="HisK_dim/P_sf"/>
</dbReference>
<evidence type="ECO:0000256" key="8">
    <source>
        <dbReference type="ARBA" id="ARBA00023136"/>
    </source>
</evidence>
<dbReference type="GO" id="GO:0004721">
    <property type="term" value="F:phosphoprotein phosphatase activity"/>
    <property type="evidence" value="ECO:0007669"/>
    <property type="project" value="TreeGrafter"/>
</dbReference>
<dbReference type="GO" id="GO:0005886">
    <property type="term" value="C:plasma membrane"/>
    <property type="evidence" value="ECO:0007669"/>
    <property type="project" value="TreeGrafter"/>
</dbReference>
<dbReference type="SMART" id="SM00388">
    <property type="entry name" value="HisKA"/>
    <property type="match status" value="1"/>
</dbReference>
<evidence type="ECO:0000256" key="9">
    <source>
        <dbReference type="SAM" id="Phobius"/>
    </source>
</evidence>
<dbReference type="InterPro" id="IPR003594">
    <property type="entry name" value="HATPase_dom"/>
</dbReference>
<dbReference type="GO" id="GO:0000155">
    <property type="term" value="F:phosphorelay sensor kinase activity"/>
    <property type="evidence" value="ECO:0007669"/>
    <property type="project" value="InterPro"/>
</dbReference>
<dbReference type="Gene3D" id="6.10.340.10">
    <property type="match status" value="1"/>
</dbReference>
<evidence type="ECO:0000256" key="5">
    <source>
        <dbReference type="ARBA" id="ARBA00022679"/>
    </source>
</evidence>
<dbReference type="EMBL" id="CACRSL010000003">
    <property type="protein sequence ID" value="VYT10822.1"/>
    <property type="molecule type" value="Genomic_DNA"/>
</dbReference>
<evidence type="ECO:0000259" key="10">
    <source>
        <dbReference type="PROSITE" id="PS50109"/>
    </source>
</evidence>
<keyword evidence="8 9" id="KW-0472">Membrane</keyword>
<keyword evidence="9" id="KW-0812">Transmembrane</keyword>
<evidence type="ECO:0000256" key="4">
    <source>
        <dbReference type="ARBA" id="ARBA00022553"/>
    </source>
</evidence>
<dbReference type="SUPFAM" id="SSF158472">
    <property type="entry name" value="HAMP domain-like"/>
    <property type="match status" value="1"/>
</dbReference>
<keyword evidence="9" id="KW-1133">Transmembrane helix</keyword>
<dbReference type="CDD" id="cd00082">
    <property type="entry name" value="HisKA"/>
    <property type="match status" value="1"/>
</dbReference>
<dbReference type="CDD" id="cd00075">
    <property type="entry name" value="HATPase"/>
    <property type="match status" value="1"/>
</dbReference>
<dbReference type="InterPro" id="IPR050351">
    <property type="entry name" value="BphY/WalK/GraS-like"/>
</dbReference>
<dbReference type="SUPFAM" id="SSF55785">
    <property type="entry name" value="PYP-like sensor domain (PAS domain)"/>
    <property type="match status" value="1"/>
</dbReference>
<dbReference type="Pfam" id="PF13426">
    <property type="entry name" value="PAS_9"/>
    <property type="match status" value="1"/>
</dbReference>
<gene>
    <name evidence="12" type="primary">walK</name>
    <name evidence="12" type="ORF">AULFYP135_01673</name>
</gene>
<evidence type="ECO:0000256" key="2">
    <source>
        <dbReference type="ARBA" id="ARBA00004370"/>
    </source>
</evidence>
<dbReference type="Pfam" id="PF00512">
    <property type="entry name" value="HisKA"/>
    <property type="match status" value="1"/>
</dbReference>
<keyword evidence="6 12" id="KW-0418">Kinase</keyword>
<feature type="domain" description="HAMP" evidence="11">
    <location>
        <begin position="60"/>
        <end position="112"/>
    </location>
</feature>
<dbReference type="Gene3D" id="3.30.450.20">
    <property type="entry name" value="PAS domain"/>
    <property type="match status" value="1"/>
</dbReference>
<dbReference type="EC" id="2.7.13.3" evidence="3"/>
<evidence type="ECO:0000256" key="7">
    <source>
        <dbReference type="ARBA" id="ARBA00023012"/>
    </source>
</evidence>
<dbReference type="Gene3D" id="3.30.565.10">
    <property type="entry name" value="Histidine kinase-like ATPase, C-terminal domain"/>
    <property type="match status" value="1"/>
</dbReference>
<dbReference type="SUPFAM" id="SSF47384">
    <property type="entry name" value="Homodimeric domain of signal transducing histidine kinase"/>
    <property type="match status" value="1"/>
</dbReference>
<keyword evidence="4" id="KW-0597">Phosphoprotein</keyword>
<evidence type="ECO:0000256" key="6">
    <source>
        <dbReference type="ARBA" id="ARBA00022777"/>
    </source>
</evidence>
<dbReference type="InterPro" id="IPR035965">
    <property type="entry name" value="PAS-like_dom_sf"/>
</dbReference>
<name>A0A6N2U290_9FIRM</name>
<feature type="domain" description="Histidine kinase" evidence="10">
    <location>
        <begin position="243"/>
        <end position="459"/>
    </location>
</feature>
<evidence type="ECO:0000313" key="12">
    <source>
        <dbReference type="EMBL" id="VYT10822.1"/>
    </source>
</evidence>
<dbReference type="SMART" id="SM00387">
    <property type="entry name" value="HATPase_c"/>
    <property type="match status" value="1"/>
</dbReference>
<reference evidence="12" key="1">
    <citation type="submission" date="2019-11" db="EMBL/GenBank/DDBJ databases">
        <authorList>
            <person name="Feng L."/>
        </authorList>
    </citation>
    <scope>NUCLEOTIDE SEQUENCE</scope>
    <source>
        <strain evidence="12">AundefinedLFYP135</strain>
    </source>
</reference>
<feature type="transmembrane region" description="Helical" evidence="9">
    <location>
        <begin position="33"/>
        <end position="54"/>
    </location>
</feature>
<dbReference type="InterPro" id="IPR036890">
    <property type="entry name" value="HATPase_C_sf"/>
</dbReference>
<dbReference type="PANTHER" id="PTHR45453">
    <property type="entry name" value="PHOSPHATE REGULON SENSOR PROTEIN PHOR"/>
    <property type="match status" value="1"/>
</dbReference>
<dbReference type="PANTHER" id="PTHR45453:SF1">
    <property type="entry name" value="PHOSPHATE REGULON SENSOR PROTEIN PHOR"/>
    <property type="match status" value="1"/>
</dbReference>
<dbReference type="FunFam" id="3.30.565.10:FF:000006">
    <property type="entry name" value="Sensor histidine kinase WalK"/>
    <property type="match status" value="1"/>
</dbReference>
<dbReference type="PRINTS" id="PR00344">
    <property type="entry name" value="BCTRLSENSOR"/>
</dbReference>
<dbReference type="SUPFAM" id="SSF55874">
    <property type="entry name" value="ATPase domain of HSP90 chaperone/DNA topoisomerase II/histidine kinase"/>
    <property type="match status" value="1"/>
</dbReference>
<dbReference type="PROSITE" id="PS50885">
    <property type="entry name" value="HAMP"/>
    <property type="match status" value="1"/>
</dbReference>
<dbReference type="GO" id="GO:0016036">
    <property type="term" value="P:cellular response to phosphate starvation"/>
    <property type="evidence" value="ECO:0007669"/>
    <property type="project" value="TreeGrafter"/>
</dbReference>
<dbReference type="FunFam" id="1.10.287.130:FF:000001">
    <property type="entry name" value="Two-component sensor histidine kinase"/>
    <property type="match status" value="1"/>
</dbReference>
<dbReference type="SMART" id="SM00304">
    <property type="entry name" value="HAMP"/>
    <property type="match status" value="1"/>
</dbReference>
<comment type="subcellular location">
    <subcellularLocation>
        <location evidence="2">Membrane</location>
    </subcellularLocation>
</comment>
<protein>
    <recommendedName>
        <fullName evidence="3">histidine kinase</fullName>
        <ecNumber evidence="3">2.7.13.3</ecNumber>
    </recommendedName>
</protein>
<evidence type="ECO:0000256" key="3">
    <source>
        <dbReference type="ARBA" id="ARBA00012438"/>
    </source>
</evidence>